<organism evidence="1">
    <name type="scientific">Enterocloster bolteae</name>
    <dbReference type="NCBI Taxonomy" id="208479"/>
    <lineage>
        <taxon>Bacteria</taxon>
        <taxon>Bacillati</taxon>
        <taxon>Bacillota</taxon>
        <taxon>Clostridia</taxon>
        <taxon>Lachnospirales</taxon>
        <taxon>Lachnospiraceae</taxon>
        <taxon>Enterocloster</taxon>
    </lineage>
</organism>
<reference evidence="1" key="1">
    <citation type="submission" date="2019-11" db="EMBL/GenBank/DDBJ databases">
        <authorList>
            <person name="Feng L."/>
        </authorList>
    </citation>
    <scope>NUCLEOTIDE SEQUENCE</scope>
    <source>
        <strain evidence="1">CbolteaeLFYP116</strain>
    </source>
</reference>
<sequence length="184" mass="21073">MGERILRDRLETLQLKDLDKFDRAAIVLLCIHGVSAHGVYGEIYNHNFKENIPFNGIGDMVLKIDQICNCLNTPRATTEPRFFSREMEKQYRESYSDSPEKNVNADSEVSGGEIDYERVANAKELLVIWVKYRQNASLQGSVRGKLTKGVTVHFRSALELMRMIRMVEKQPGAKCEVVFKETTK</sequence>
<dbReference type="RefSeq" id="WP_244092081.1">
    <property type="nucleotide sequence ID" value="NZ_CACRTF010000016.1"/>
</dbReference>
<dbReference type="EMBL" id="CACRTF010000016">
    <property type="protein sequence ID" value="VYT42067.1"/>
    <property type="molecule type" value="Genomic_DNA"/>
</dbReference>
<proteinExistence type="predicted"/>
<dbReference type="AlphaFoldDB" id="A0A6N2WJJ6"/>
<evidence type="ECO:0000313" key="1">
    <source>
        <dbReference type="EMBL" id="VYT42067.1"/>
    </source>
</evidence>
<name>A0A6N2WJJ6_9FIRM</name>
<gene>
    <name evidence="1" type="ORF">CBLFYP116_03654</name>
</gene>
<accession>A0A6N2WJJ6</accession>
<protein>
    <submittedName>
        <fullName evidence="1">Uncharacterized protein</fullName>
    </submittedName>
</protein>